<evidence type="ECO:0000256" key="4">
    <source>
        <dbReference type="ARBA" id="ARBA00022747"/>
    </source>
</evidence>
<dbReference type="GO" id="GO:0008168">
    <property type="term" value="F:methyltransferase activity"/>
    <property type="evidence" value="ECO:0007669"/>
    <property type="project" value="UniProtKB-KW"/>
</dbReference>
<dbReference type="InterPro" id="IPR029063">
    <property type="entry name" value="SAM-dependent_MTases_sf"/>
</dbReference>
<dbReference type="InterPro" id="IPR001525">
    <property type="entry name" value="C5_MeTfrase"/>
</dbReference>
<dbReference type="Gene3D" id="3.40.50.150">
    <property type="entry name" value="Vaccinia Virus protein VP39"/>
    <property type="match status" value="1"/>
</dbReference>
<dbReference type="Proteomes" id="UP000199323">
    <property type="component" value="Unassembled WGS sequence"/>
</dbReference>
<dbReference type="RefSeq" id="WP_218160143.1">
    <property type="nucleotide sequence ID" value="NZ_FONG01000033.1"/>
</dbReference>
<dbReference type="GO" id="GO:0032259">
    <property type="term" value="P:methylation"/>
    <property type="evidence" value="ECO:0007669"/>
    <property type="project" value="UniProtKB-KW"/>
</dbReference>
<accession>A0A1I2MCZ3</accession>
<evidence type="ECO:0000313" key="5">
    <source>
        <dbReference type="EMBL" id="SFF87081.1"/>
    </source>
</evidence>
<protein>
    <submittedName>
        <fullName evidence="5">DNA (Cytosine-5)-methyltransferase 1</fullName>
    </submittedName>
</protein>
<keyword evidence="3" id="KW-0949">S-adenosyl-L-methionine</keyword>
<sequence length="77" mass="8265">MAVQRVFGGTLAWVADNDRHVATLLATHHPGIPNLGDISEIDWRHVKPIDIICAGFPCQDISFAGRGAGIMHYAGDA</sequence>
<name>A0A1I2MCZ3_9ACTN</name>
<dbReference type="GO" id="GO:0009307">
    <property type="term" value="P:DNA restriction-modification system"/>
    <property type="evidence" value="ECO:0007669"/>
    <property type="project" value="UniProtKB-KW"/>
</dbReference>
<proteinExistence type="predicted"/>
<gene>
    <name evidence="5" type="ORF">SAMN05216251_13336</name>
</gene>
<evidence type="ECO:0000256" key="2">
    <source>
        <dbReference type="ARBA" id="ARBA00022679"/>
    </source>
</evidence>
<dbReference type="STRING" id="380248.SAMN05216251_13336"/>
<evidence type="ECO:0000256" key="1">
    <source>
        <dbReference type="ARBA" id="ARBA00022603"/>
    </source>
</evidence>
<dbReference type="Pfam" id="PF00145">
    <property type="entry name" value="DNA_methylase"/>
    <property type="match status" value="1"/>
</dbReference>
<organism evidence="5 6">
    <name type="scientific">Actinacidiphila alni</name>
    <dbReference type="NCBI Taxonomy" id="380248"/>
    <lineage>
        <taxon>Bacteria</taxon>
        <taxon>Bacillati</taxon>
        <taxon>Actinomycetota</taxon>
        <taxon>Actinomycetes</taxon>
        <taxon>Kitasatosporales</taxon>
        <taxon>Streptomycetaceae</taxon>
        <taxon>Actinacidiphila</taxon>
    </lineage>
</organism>
<evidence type="ECO:0000256" key="3">
    <source>
        <dbReference type="ARBA" id="ARBA00022691"/>
    </source>
</evidence>
<keyword evidence="2 5" id="KW-0808">Transferase</keyword>
<reference evidence="6" key="1">
    <citation type="submission" date="2016-10" db="EMBL/GenBank/DDBJ databases">
        <authorList>
            <person name="Varghese N."/>
            <person name="Submissions S."/>
        </authorList>
    </citation>
    <scope>NUCLEOTIDE SEQUENCE [LARGE SCALE GENOMIC DNA]</scope>
    <source>
        <strain evidence="6">CGMCC 4.3510</strain>
    </source>
</reference>
<dbReference type="SUPFAM" id="SSF53335">
    <property type="entry name" value="S-adenosyl-L-methionine-dependent methyltransferases"/>
    <property type="match status" value="1"/>
</dbReference>
<dbReference type="InterPro" id="IPR018117">
    <property type="entry name" value="C5_DNA_meth_AS"/>
</dbReference>
<keyword evidence="6" id="KW-1185">Reference proteome</keyword>
<dbReference type="PROSITE" id="PS00094">
    <property type="entry name" value="C5_MTASE_1"/>
    <property type="match status" value="1"/>
</dbReference>
<keyword evidence="4" id="KW-0680">Restriction system</keyword>
<evidence type="ECO:0000313" key="6">
    <source>
        <dbReference type="Proteomes" id="UP000199323"/>
    </source>
</evidence>
<dbReference type="EMBL" id="FONG01000033">
    <property type="protein sequence ID" value="SFF87081.1"/>
    <property type="molecule type" value="Genomic_DNA"/>
</dbReference>
<dbReference type="AlphaFoldDB" id="A0A1I2MCZ3"/>
<keyword evidence="1 5" id="KW-0489">Methyltransferase</keyword>